<dbReference type="InterPro" id="IPR003594">
    <property type="entry name" value="HATPase_dom"/>
</dbReference>
<dbReference type="AlphaFoldDB" id="A0A1H3VH13"/>
<accession>A0A1H3VH13</accession>
<feature type="modified residue" description="4-aspartylphosphate" evidence="14">
    <location>
        <position position="613"/>
    </location>
</feature>
<dbReference type="InterPro" id="IPR005467">
    <property type="entry name" value="His_kinase_dom"/>
</dbReference>
<evidence type="ECO:0000256" key="15">
    <source>
        <dbReference type="SAM" id="Phobius"/>
    </source>
</evidence>
<dbReference type="SUPFAM" id="SSF47226">
    <property type="entry name" value="Histidine-containing phosphotransfer domain, HPT domain"/>
    <property type="match status" value="1"/>
</dbReference>
<dbReference type="FunFam" id="3.30.565.10:FF:000010">
    <property type="entry name" value="Sensor histidine kinase RcsC"/>
    <property type="match status" value="1"/>
</dbReference>
<dbReference type="Gene3D" id="3.30.565.10">
    <property type="entry name" value="Histidine kinase-like ATPase, C-terminal domain"/>
    <property type="match status" value="1"/>
</dbReference>
<gene>
    <name evidence="19" type="ORF">SAMN04487990_101106</name>
</gene>
<organism evidence="19 20">
    <name type="scientific">Bizionia paragorgiae</name>
    <dbReference type="NCBI Taxonomy" id="283786"/>
    <lineage>
        <taxon>Bacteria</taxon>
        <taxon>Pseudomonadati</taxon>
        <taxon>Bacteroidota</taxon>
        <taxon>Flavobacteriia</taxon>
        <taxon>Flavobacteriales</taxon>
        <taxon>Flavobacteriaceae</taxon>
        <taxon>Bizionia</taxon>
    </lineage>
</organism>
<evidence type="ECO:0000256" key="1">
    <source>
        <dbReference type="ARBA" id="ARBA00000085"/>
    </source>
</evidence>
<comment type="catalytic activity">
    <reaction evidence="1">
        <text>ATP + protein L-histidine = ADP + protein N-phospho-L-histidine.</text>
        <dbReference type="EC" id="2.7.13.3"/>
    </reaction>
</comment>
<evidence type="ECO:0000256" key="4">
    <source>
        <dbReference type="ARBA" id="ARBA00022475"/>
    </source>
</evidence>
<feature type="modified residue" description="Phosphohistidine" evidence="13">
    <location>
        <position position="750"/>
    </location>
</feature>
<feature type="domain" description="Histidine kinase" evidence="16">
    <location>
        <begin position="329"/>
        <end position="549"/>
    </location>
</feature>
<feature type="domain" description="Response regulatory" evidence="17">
    <location>
        <begin position="564"/>
        <end position="679"/>
    </location>
</feature>
<dbReference type="SUPFAM" id="SSF47384">
    <property type="entry name" value="Homodimeric domain of signal transducing histidine kinase"/>
    <property type="match status" value="1"/>
</dbReference>
<dbReference type="Proteomes" id="UP000198846">
    <property type="component" value="Unassembled WGS sequence"/>
</dbReference>
<evidence type="ECO:0000256" key="7">
    <source>
        <dbReference type="ARBA" id="ARBA00022679"/>
    </source>
</evidence>
<proteinExistence type="predicted"/>
<keyword evidence="8 15" id="KW-0812">Transmembrane</keyword>
<dbReference type="CDD" id="cd00082">
    <property type="entry name" value="HisKA"/>
    <property type="match status" value="1"/>
</dbReference>
<evidence type="ECO:0000256" key="10">
    <source>
        <dbReference type="ARBA" id="ARBA00022840"/>
    </source>
</evidence>
<dbReference type="Gene3D" id="1.10.287.130">
    <property type="match status" value="1"/>
</dbReference>
<name>A0A1H3VH13_BIZPA</name>
<dbReference type="InterPro" id="IPR011006">
    <property type="entry name" value="CheY-like_superfamily"/>
</dbReference>
<sequence>MKSSKQKITFKVIIGYITLGVLVVISGYLLLSEVKTYLQTQNEDVFDRTKILKTGSLIADIYENESLARAAIQLNSQEKYDDYILKNDLLLLKIDSLNAFVSSDYQKQILDSIKLVFNNKLQNMNELKAIKLENSSETTLNNAITKLNSIDGLLGKLNINDFVENPNALNAKTKKNLIEYVELLNKYRPVDTLVTKNQKKIDSLVSVSRALLKNVQTKTLAQKTSLQNKEQELVEIDLTASKHLKNLLQTLESEVLAYDYTIQKSRNETLDRSISILISLAIVSFISVIIFSLLILNDFWKAQRYREELEIANEKTSNLLKSREQLISMVSHDLRSPLGTITGYSELLQTVKEKTKLKYYSLNIKNAATYMAKLVDDLLEFSKLEHGNISIESVAFNLKNSIQEVCLQVQPHTTKSPVTLQIDYNKNCPEIIVSDPFRIKQILFNLVENAYKFTENGTITVAVRLHEHEDKKQLHITVSDTGIGISKSQQHLIFKEFTQATNSTKSLKSGFGLGLTISKKIATLLQGDLTLTSKLNAGSTFTLSIPYTAAPDTEKQKSKPILKTVVVIDDDDTLRQLIKDILERQKVKVYDFENAQIALTALPDIAYDLILTDIQLPKMNGFHFLETLKNSDFHKNNPVIAMTGRTRLEASHYTNSGFSAVLIKPFSPETLNKTLADYFSFTSNQVTPKVTPHQTSDHYSLKNLISFLGDDKQSIEETMRNFTKDTKNNLEALEAAFIRKDLSNINQISHKMLSMFNQLEIESILPYLHYFESAKSADNVEFNSFKTHLKVLIESLENDFN</sequence>
<evidence type="ECO:0000256" key="3">
    <source>
        <dbReference type="ARBA" id="ARBA00012438"/>
    </source>
</evidence>
<dbReference type="Pfam" id="PF00072">
    <property type="entry name" value="Response_reg"/>
    <property type="match status" value="1"/>
</dbReference>
<dbReference type="PROSITE" id="PS50109">
    <property type="entry name" value="HIS_KIN"/>
    <property type="match status" value="1"/>
</dbReference>
<keyword evidence="10" id="KW-0067">ATP-binding</keyword>
<evidence type="ECO:0000256" key="13">
    <source>
        <dbReference type="PROSITE-ProRule" id="PRU00110"/>
    </source>
</evidence>
<comment type="subcellular location">
    <subcellularLocation>
        <location evidence="2">Cell inner membrane</location>
        <topology evidence="2">Multi-pass membrane protein</topology>
    </subcellularLocation>
</comment>
<dbReference type="EMBL" id="FNQK01000001">
    <property type="protein sequence ID" value="SDZ73412.1"/>
    <property type="molecule type" value="Genomic_DNA"/>
</dbReference>
<dbReference type="PROSITE" id="PS50894">
    <property type="entry name" value="HPT"/>
    <property type="match status" value="1"/>
</dbReference>
<reference evidence="20" key="1">
    <citation type="submission" date="2016-10" db="EMBL/GenBank/DDBJ databases">
        <authorList>
            <person name="Varghese N."/>
            <person name="Submissions S."/>
        </authorList>
    </citation>
    <scope>NUCLEOTIDE SEQUENCE [LARGE SCALE GENOMIC DNA]</scope>
    <source>
        <strain evidence="20">DSM 23842</strain>
    </source>
</reference>
<dbReference type="Gene3D" id="3.40.50.2300">
    <property type="match status" value="1"/>
</dbReference>
<dbReference type="PRINTS" id="PR00344">
    <property type="entry name" value="BCTRLSENSOR"/>
</dbReference>
<evidence type="ECO:0000256" key="5">
    <source>
        <dbReference type="ARBA" id="ARBA00022519"/>
    </source>
</evidence>
<protein>
    <recommendedName>
        <fullName evidence="3">histidine kinase</fullName>
        <ecNumber evidence="3">2.7.13.3</ecNumber>
    </recommendedName>
</protein>
<dbReference type="SUPFAM" id="SSF55874">
    <property type="entry name" value="ATPase domain of HSP90 chaperone/DNA topoisomerase II/histidine kinase"/>
    <property type="match status" value="1"/>
</dbReference>
<keyword evidence="20" id="KW-1185">Reference proteome</keyword>
<dbReference type="InterPro" id="IPR036890">
    <property type="entry name" value="HATPase_C_sf"/>
</dbReference>
<evidence type="ECO:0000313" key="19">
    <source>
        <dbReference type="EMBL" id="SDZ73412.1"/>
    </source>
</evidence>
<dbReference type="CDD" id="cd00156">
    <property type="entry name" value="REC"/>
    <property type="match status" value="1"/>
</dbReference>
<dbReference type="InterPro" id="IPR001789">
    <property type="entry name" value="Sig_transdc_resp-reg_receiver"/>
</dbReference>
<evidence type="ECO:0000256" key="11">
    <source>
        <dbReference type="ARBA" id="ARBA00022989"/>
    </source>
</evidence>
<keyword evidence="12 15" id="KW-0472">Membrane</keyword>
<evidence type="ECO:0000256" key="6">
    <source>
        <dbReference type="ARBA" id="ARBA00022553"/>
    </source>
</evidence>
<dbReference type="OrthoDB" id="1046984at2"/>
<keyword evidence="10" id="KW-0547">Nucleotide-binding</keyword>
<dbReference type="GO" id="GO:0005886">
    <property type="term" value="C:plasma membrane"/>
    <property type="evidence" value="ECO:0007669"/>
    <property type="project" value="UniProtKB-SubCell"/>
</dbReference>
<evidence type="ECO:0000256" key="8">
    <source>
        <dbReference type="ARBA" id="ARBA00022692"/>
    </source>
</evidence>
<dbReference type="PANTHER" id="PTHR43047">
    <property type="entry name" value="TWO-COMPONENT HISTIDINE PROTEIN KINASE"/>
    <property type="match status" value="1"/>
</dbReference>
<evidence type="ECO:0000313" key="20">
    <source>
        <dbReference type="Proteomes" id="UP000198846"/>
    </source>
</evidence>
<evidence type="ECO:0000256" key="2">
    <source>
        <dbReference type="ARBA" id="ARBA00004429"/>
    </source>
</evidence>
<keyword evidence="4" id="KW-1003">Cell membrane</keyword>
<feature type="domain" description="HPt" evidence="18">
    <location>
        <begin position="711"/>
        <end position="801"/>
    </location>
</feature>
<keyword evidence="7" id="KW-0808">Transferase</keyword>
<dbReference type="Gene3D" id="1.20.120.160">
    <property type="entry name" value="HPT domain"/>
    <property type="match status" value="1"/>
</dbReference>
<keyword evidence="6 14" id="KW-0597">Phosphoprotein</keyword>
<dbReference type="InterPro" id="IPR036097">
    <property type="entry name" value="HisK_dim/P_sf"/>
</dbReference>
<dbReference type="Pfam" id="PF00512">
    <property type="entry name" value="HisKA"/>
    <property type="match status" value="1"/>
</dbReference>
<dbReference type="SMART" id="SM00387">
    <property type="entry name" value="HATPase_c"/>
    <property type="match status" value="1"/>
</dbReference>
<dbReference type="InterPro" id="IPR008207">
    <property type="entry name" value="Sig_transdc_His_kin_Hpt_dom"/>
</dbReference>
<evidence type="ECO:0000259" key="17">
    <source>
        <dbReference type="PROSITE" id="PS50110"/>
    </source>
</evidence>
<evidence type="ECO:0000259" key="18">
    <source>
        <dbReference type="PROSITE" id="PS50894"/>
    </source>
</evidence>
<keyword evidence="5" id="KW-0997">Cell inner membrane</keyword>
<keyword evidence="11 15" id="KW-1133">Transmembrane helix</keyword>
<dbReference type="PROSITE" id="PS50110">
    <property type="entry name" value="RESPONSE_REGULATORY"/>
    <property type="match status" value="1"/>
</dbReference>
<evidence type="ECO:0000256" key="12">
    <source>
        <dbReference type="ARBA" id="ARBA00023136"/>
    </source>
</evidence>
<dbReference type="RefSeq" id="WP_092131079.1">
    <property type="nucleotide sequence ID" value="NZ_FNQK01000001.1"/>
</dbReference>
<dbReference type="Pfam" id="PF02518">
    <property type="entry name" value="HATPase_c"/>
    <property type="match status" value="1"/>
</dbReference>
<keyword evidence="9 19" id="KW-0418">Kinase</keyword>
<dbReference type="SMART" id="SM00388">
    <property type="entry name" value="HisKA"/>
    <property type="match status" value="1"/>
</dbReference>
<dbReference type="EC" id="2.7.13.3" evidence="3"/>
<dbReference type="CDD" id="cd16922">
    <property type="entry name" value="HATPase_EvgS-ArcB-TorS-like"/>
    <property type="match status" value="1"/>
</dbReference>
<feature type="transmembrane region" description="Helical" evidence="15">
    <location>
        <begin position="12"/>
        <end position="31"/>
    </location>
</feature>
<evidence type="ECO:0000259" key="16">
    <source>
        <dbReference type="PROSITE" id="PS50109"/>
    </source>
</evidence>
<dbReference type="SUPFAM" id="SSF52172">
    <property type="entry name" value="CheY-like"/>
    <property type="match status" value="1"/>
</dbReference>
<dbReference type="InterPro" id="IPR004358">
    <property type="entry name" value="Sig_transdc_His_kin-like_C"/>
</dbReference>
<dbReference type="InterPro" id="IPR003661">
    <property type="entry name" value="HisK_dim/P_dom"/>
</dbReference>
<dbReference type="GO" id="GO:0000155">
    <property type="term" value="F:phosphorelay sensor kinase activity"/>
    <property type="evidence" value="ECO:0007669"/>
    <property type="project" value="InterPro"/>
</dbReference>
<dbReference type="SMART" id="SM00448">
    <property type="entry name" value="REC"/>
    <property type="match status" value="1"/>
</dbReference>
<evidence type="ECO:0000256" key="9">
    <source>
        <dbReference type="ARBA" id="ARBA00022777"/>
    </source>
</evidence>
<evidence type="ECO:0000256" key="14">
    <source>
        <dbReference type="PROSITE-ProRule" id="PRU00169"/>
    </source>
</evidence>
<feature type="transmembrane region" description="Helical" evidence="15">
    <location>
        <begin position="274"/>
        <end position="296"/>
    </location>
</feature>
<dbReference type="InterPro" id="IPR036641">
    <property type="entry name" value="HPT_dom_sf"/>
</dbReference>
<dbReference type="STRING" id="283786.SAMN04487990_101106"/>